<keyword evidence="1" id="KW-0813">Transport</keyword>
<feature type="binding site" description="covalent" evidence="6">
    <location>
        <position position="33"/>
    </location>
    <ligand>
        <name>heme c</name>
        <dbReference type="ChEBI" id="CHEBI:61717"/>
    </ligand>
</feature>
<keyword evidence="7" id="KW-0732">Signal</keyword>
<evidence type="ECO:0000256" key="3">
    <source>
        <dbReference type="ARBA" id="ARBA00022723"/>
    </source>
</evidence>
<dbReference type="Proteomes" id="UP000463939">
    <property type="component" value="Chromosome"/>
</dbReference>
<evidence type="ECO:0000256" key="7">
    <source>
        <dbReference type="SAM" id="SignalP"/>
    </source>
</evidence>
<feature type="binding site" description="covalent" evidence="6">
    <location>
        <position position="37"/>
    </location>
    <ligand>
        <name>heme c</name>
        <dbReference type="ChEBI" id="CHEBI:61717"/>
    </ligand>
</feature>
<proteinExistence type="predicted"/>
<accession>A0A809S6W3</accession>
<evidence type="ECO:0000256" key="5">
    <source>
        <dbReference type="ARBA" id="ARBA00023004"/>
    </source>
</evidence>
<name>A0A809S6W3_9PROT</name>
<dbReference type="GO" id="GO:0020037">
    <property type="term" value="F:heme binding"/>
    <property type="evidence" value="ECO:0007669"/>
    <property type="project" value="InterPro"/>
</dbReference>
<keyword evidence="5 6" id="KW-0408">Iron</keyword>
<dbReference type="InterPro" id="IPR002324">
    <property type="entry name" value="Cyt_c_ID"/>
</dbReference>
<evidence type="ECO:0000313" key="10">
    <source>
        <dbReference type="Proteomes" id="UP000463939"/>
    </source>
</evidence>
<dbReference type="GO" id="GO:0005506">
    <property type="term" value="F:iron ion binding"/>
    <property type="evidence" value="ECO:0007669"/>
    <property type="project" value="InterPro"/>
</dbReference>
<dbReference type="InterPro" id="IPR036909">
    <property type="entry name" value="Cyt_c-like_dom_sf"/>
</dbReference>
<protein>
    <submittedName>
        <fullName evidence="9">Cytochrome c551</fullName>
    </submittedName>
</protein>
<evidence type="ECO:0000256" key="6">
    <source>
        <dbReference type="PIRSR" id="PIRSR602324-1"/>
    </source>
</evidence>
<evidence type="ECO:0000256" key="4">
    <source>
        <dbReference type="ARBA" id="ARBA00022982"/>
    </source>
</evidence>
<feature type="binding site" description="covalent" evidence="6">
    <location>
        <position position="98"/>
    </location>
    <ligand>
        <name>heme c</name>
        <dbReference type="ChEBI" id="CHEBI:61717"/>
    </ligand>
</feature>
<comment type="PTM">
    <text evidence="6">Binds 1 heme c group covalently per subunit.</text>
</comment>
<dbReference type="GO" id="GO:0009055">
    <property type="term" value="F:electron transfer activity"/>
    <property type="evidence" value="ECO:0007669"/>
    <property type="project" value="InterPro"/>
</dbReference>
<evidence type="ECO:0000313" key="9">
    <source>
        <dbReference type="EMBL" id="BBO99362.1"/>
    </source>
</evidence>
<keyword evidence="2 6" id="KW-0349">Heme</keyword>
<dbReference type="Gene3D" id="1.10.760.10">
    <property type="entry name" value="Cytochrome c-like domain"/>
    <property type="match status" value="1"/>
</dbReference>
<evidence type="ECO:0000256" key="2">
    <source>
        <dbReference type="ARBA" id="ARBA00022617"/>
    </source>
</evidence>
<dbReference type="PROSITE" id="PS51007">
    <property type="entry name" value="CYTC"/>
    <property type="match status" value="1"/>
</dbReference>
<dbReference type="EMBL" id="AP021881">
    <property type="protein sequence ID" value="BBO99362.1"/>
    <property type="molecule type" value="Genomic_DNA"/>
</dbReference>
<reference evidence="10" key="1">
    <citation type="submission" date="2019-11" db="EMBL/GenBank/DDBJ databases">
        <title>Isolation and characterization of a novel species in the genus Sulfuriferula.</title>
        <authorList>
            <person name="Mochizuki J."/>
            <person name="Kojima H."/>
            <person name="Fukui M."/>
        </authorList>
    </citation>
    <scope>NUCLEOTIDE SEQUENCE [LARGE SCALE GENOMIC DNA]</scope>
    <source>
        <strain evidence="10">SGTM</strain>
    </source>
</reference>
<feature type="signal peptide" evidence="7">
    <location>
        <begin position="1"/>
        <end position="21"/>
    </location>
</feature>
<dbReference type="KEGG" id="sniv:SFSGTM_00710"/>
<sequence length="120" mass="13116">MKMTFKIIAATCLTLSLNAHAETGMSMAQKNACMTCHSVEKKIVGPAFMDVSSKYRTELSSMVFKKPADKVTAENAIEDKLVEKVQKGGSGVWGEIPMPPHPQAKVGDLHVIVKWILSLK</sequence>
<evidence type="ECO:0000256" key="1">
    <source>
        <dbReference type="ARBA" id="ARBA00022448"/>
    </source>
</evidence>
<dbReference type="PRINTS" id="PR00606">
    <property type="entry name" value="CYTCHROMECID"/>
</dbReference>
<feature type="domain" description="Cytochrome c" evidence="8">
    <location>
        <begin position="19"/>
        <end position="120"/>
    </location>
</feature>
<dbReference type="SUPFAM" id="SSF46626">
    <property type="entry name" value="Cytochrome c"/>
    <property type="match status" value="1"/>
</dbReference>
<keyword evidence="10" id="KW-1185">Reference proteome</keyword>
<evidence type="ECO:0000259" key="8">
    <source>
        <dbReference type="PROSITE" id="PS51007"/>
    </source>
</evidence>
<keyword evidence="4" id="KW-0249">Electron transport</keyword>
<dbReference type="RefSeq" id="WP_162083426.1">
    <property type="nucleotide sequence ID" value="NZ_AP021881.1"/>
</dbReference>
<gene>
    <name evidence="9" type="ORF">SFSGTM_00710</name>
</gene>
<keyword evidence="3 6" id="KW-0479">Metal-binding</keyword>
<dbReference type="AlphaFoldDB" id="A0A809S6W3"/>
<feature type="chain" id="PRO_5032470658" evidence="7">
    <location>
        <begin position="22"/>
        <end position="120"/>
    </location>
</feature>
<organism evidence="9 10">
    <name type="scientific">Sulfuriferula nivalis</name>
    <dbReference type="NCBI Taxonomy" id="2675298"/>
    <lineage>
        <taxon>Bacteria</taxon>
        <taxon>Pseudomonadati</taxon>
        <taxon>Pseudomonadota</taxon>
        <taxon>Betaproteobacteria</taxon>
        <taxon>Nitrosomonadales</taxon>
        <taxon>Sulfuricellaceae</taxon>
        <taxon>Sulfuriferula</taxon>
    </lineage>
</organism>
<dbReference type="InterPro" id="IPR009056">
    <property type="entry name" value="Cyt_c-like_dom"/>
</dbReference>